<dbReference type="Gene3D" id="6.20.340.10">
    <property type="match status" value="1"/>
</dbReference>
<comment type="caution">
    <text evidence="4">The sequence shown here is derived from an EMBL/GenBank/DDBJ whole genome shotgun (WGS) entry which is preliminary data.</text>
</comment>
<dbReference type="InterPro" id="IPR008195">
    <property type="entry name" value="Ribosomal_eL34"/>
</dbReference>
<evidence type="ECO:0000256" key="1">
    <source>
        <dbReference type="ARBA" id="ARBA00009875"/>
    </source>
</evidence>
<sequence length="91" mass="10432">MVKPAYRSHSLARIKRTTPGNKNVIHYSRRKPKKAHCMLCKRPLQGIPRVRPSKMKKIPKTARKATRPYSGKFCASCLQKLIQESIWAEGS</sequence>
<dbReference type="GO" id="GO:0006412">
    <property type="term" value="P:translation"/>
    <property type="evidence" value="ECO:0007669"/>
    <property type="project" value="InterPro"/>
</dbReference>
<gene>
    <name evidence="4" type="ORF">S01H4_44677</name>
</gene>
<dbReference type="GO" id="GO:0003735">
    <property type="term" value="F:structural constituent of ribosome"/>
    <property type="evidence" value="ECO:0007669"/>
    <property type="project" value="InterPro"/>
</dbReference>
<keyword evidence="2" id="KW-0689">Ribosomal protein</keyword>
<dbReference type="PRINTS" id="PR01250">
    <property type="entry name" value="RIBOSOMALL34"/>
</dbReference>
<dbReference type="PANTHER" id="PTHR10759">
    <property type="entry name" value="60S RIBOSOMAL PROTEIN L34"/>
    <property type="match status" value="1"/>
</dbReference>
<accession>X1D9E9</accession>
<dbReference type="NCBIfam" id="NF003143">
    <property type="entry name" value="PRK04059.1"/>
    <property type="match status" value="1"/>
</dbReference>
<reference evidence="4" key="1">
    <citation type="journal article" date="2014" name="Front. Microbiol.">
        <title>High frequency of phylogenetically diverse reductive dehalogenase-homologous genes in deep subseafloor sedimentary metagenomes.</title>
        <authorList>
            <person name="Kawai M."/>
            <person name="Futagami T."/>
            <person name="Toyoda A."/>
            <person name="Takaki Y."/>
            <person name="Nishi S."/>
            <person name="Hori S."/>
            <person name="Arai W."/>
            <person name="Tsubouchi T."/>
            <person name="Morono Y."/>
            <person name="Uchiyama I."/>
            <person name="Ito T."/>
            <person name="Fujiyama A."/>
            <person name="Inagaki F."/>
            <person name="Takami H."/>
        </authorList>
    </citation>
    <scope>NUCLEOTIDE SEQUENCE</scope>
    <source>
        <strain evidence="4">Expedition CK06-06</strain>
    </source>
</reference>
<dbReference type="GO" id="GO:1990904">
    <property type="term" value="C:ribonucleoprotein complex"/>
    <property type="evidence" value="ECO:0007669"/>
    <property type="project" value="UniProtKB-KW"/>
</dbReference>
<dbReference type="GO" id="GO:0005840">
    <property type="term" value="C:ribosome"/>
    <property type="evidence" value="ECO:0007669"/>
    <property type="project" value="UniProtKB-KW"/>
</dbReference>
<proteinExistence type="inferred from homology"/>
<keyword evidence="3" id="KW-0687">Ribonucleoprotein</keyword>
<protein>
    <recommendedName>
        <fullName evidence="5">50S ribosomal protein L34e</fullName>
    </recommendedName>
</protein>
<dbReference type="HAMAP" id="MF_00349">
    <property type="entry name" value="Ribosomal_eL34"/>
    <property type="match status" value="1"/>
</dbReference>
<dbReference type="EMBL" id="BART01024798">
    <property type="protein sequence ID" value="GAG93031.1"/>
    <property type="molecule type" value="Genomic_DNA"/>
</dbReference>
<evidence type="ECO:0008006" key="5">
    <source>
        <dbReference type="Google" id="ProtNLM"/>
    </source>
</evidence>
<dbReference type="InterPro" id="IPR047868">
    <property type="entry name" value="Ribosomal_L34e_arc-type"/>
</dbReference>
<evidence type="ECO:0000256" key="3">
    <source>
        <dbReference type="ARBA" id="ARBA00023274"/>
    </source>
</evidence>
<evidence type="ECO:0000313" key="4">
    <source>
        <dbReference type="EMBL" id="GAG93031.1"/>
    </source>
</evidence>
<name>X1D9E9_9ZZZZ</name>
<dbReference type="InterPro" id="IPR038562">
    <property type="entry name" value="Ribosomal_eL34_C_sf"/>
</dbReference>
<comment type="similarity">
    <text evidence="1">Belongs to the eukaryotic ribosomal protein eL34 family.</text>
</comment>
<organism evidence="4">
    <name type="scientific">marine sediment metagenome</name>
    <dbReference type="NCBI Taxonomy" id="412755"/>
    <lineage>
        <taxon>unclassified sequences</taxon>
        <taxon>metagenomes</taxon>
        <taxon>ecological metagenomes</taxon>
    </lineage>
</organism>
<dbReference type="Pfam" id="PF01199">
    <property type="entry name" value="Ribosomal_L34e"/>
    <property type="match status" value="1"/>
</dbReference>
<evidence type="ECO:0000256" key="2">
    <source>
        <dbReference type="ARBA" id="ARBA00022980"/>
    </source>
</evidence>
<dbReference type="AlphaFoldDB" id="X1D9E9"/>